<gene>
    <name evidence="2" type="ORF">TRSC58_01328</name>
</gene>
<feature type="chain" id="PRO_5001601712" evidence="1">
    <location>
        <begin position="19"/>
        <end position="244"/>
    </location>
</feature>
<keyword evidence="1" id="KW-0732">Signal</keyword>
<evidence type="ECO:0000313" key="3">
    <source>
        <dbReference type="Proteomes" id="UP000031737"/>
    </source>
</evidence>
<dbReference type="OrthoDB" id="274902at2759"/>
<evidence type="ECO:0000313" key="2">
    <source>
        <dbReference type="EMBL" id="ESL10931.1"/>
    </source>
</evidence>
<comment type="caution">
    <text evidence="2">The sequence shown here is derived from an EMBL/GenBank/DDBJ whole genome shotgun (WGS) entry which is preliminary data.</text>
</comment>
<dbReference type="Proteomes" id="UP000031737">
    <property type="component" value="Unassembled WGS sequence"/>
</dbReference>
<protein>
    <submittedName>
        <fullName evidence="2">Uncharacterized protein</fullName>
    </submittedName>
</protein>
<sequence length="244" mass="27717">MCMCLSVCGLAWVPICSSLSIFPSLPCLIHSCLFVCACVRVVSCWHKRGKQGGALLMSGALGRGSYRSVVAGTRNVPKRMTFYPCAYELIQLHKAHREVIRNFYVRDKIFDNKFPGTALANGLFKFVPNRREAYHMREVMEAIRRRSILMHRVQQQQAINAKVVGELEVEHGKAAAAAMLHFTTPDSDAYFNPQQYQSVANTWPNYWQHPSVAHVIPKPRWRRVPELGGITRVQDPLTEQANDY</sequence>
<accession>A0A061J9Z2</accession>
<proteinExistence type="predicted"/>
<reference evidence="2 3" key="1">
    <citation type="submission" date="2013-07" db="EMBL/GenBank/DDBJ databases">
        <authorList>
            <person name="Stoco P.H."/>
            <person name="Wagner G."/>
            <person name="Gerber A."/>
            <person name="Zaha A."/>
            <person name="Thompson C."/>
            <person name="Bartholomeu D.C."/>
            <person name="Luckemeyer D.D."/>
            <person name="Bahia D."/>
            <person name="Loreto E."/>
            <person name="Prestes E.B."/>
            <person name="Lima F.M."/>
            <person name="Rodrigues-Luiz G."/>
            <person name="Vallejo G.A."/>
            <person name="Filho J.F."/>
            <person name="Monteiro K.M."/>
            <person name="Tyler K.M."/>
            <person name="de Almeida L.G."/>
            <person name="Ortiz M.F."/>
            <person name="Siervo M.A."/>
            <person name="de Moraes M.H."/>
            <person name="Cunha O.L."/>
            <person name="Mendonca-Neto R."/>
            <person name="Silva R."/>
            <person name="Teixeira S.M."/>
            <person name="Murta S.M."/>
            <person name="Sincero T.C."/>
            <person name="Mendes T.A."/>
            <person name="Urmenyi T.P."/>
            <person name="Silva V.G."/>
            <person name="da Rocha W.D."/>
            <person name="Andersson B."/>
            <person name="Romanha A.J."/>
            <person name="Steindel M."/>
            <person name="de Vasconcelos A.T."/>
            <person name="Grisard E.C."/>
        </authorList>
    </citation>
    <scope>NUCLEOTIDE SEQUENCE [LARGE SCALE GENOMIC DNA]</scope>
    <source>
        <strain evidence="2 3">SC58</strain>
    </source>
</reference>
<feature type="signal peptide" evidence="1">
    <location>
        <begin position="1"/>
        <end position="18"/>
    </location>
</feature>
<dbReference type="EMBL" id="AUPL01001328">
    <property type="protein sequence ID" value="ESL10931.1"/>
    <property type="molecule type" value="Genomic_DNA"/>
</dbReference>
<evidence type="ECO:0000256" key="1">
    <source>
        <dbReference type="SAM" id="SignalP"/>
    </source>
</evidence>
<name>A0A061J9Z2_TRYRA</name>
<dbReference type="AlphaFoldDB" id="A0A061J9Z2"/>
<dbReference type="VEuPathDB" id="TriTrypDB:TRSC58_01328"/>
<keyword evidence="3" id="KW-1185">Reference proteome</keyword>
<organism evidence="2 3">
    <name type="scientific">Trypanosoma rangeli SC58</name>
    <dbReference type="NCBI Taxonomy" id="429131"/>
    <lineage>
        <taxon>Eukaryota</taxon>
        <taxon>Discoba</taxon>
        <taxon>Euglenozoa</taxon>
        <taxon>Kinetoplastea</taxon>
        <taxon>Metakinetoplastina</taxon>
        <taxon>Trypanosomatida</taxon>
        <taxon>Trypanosomatidae</taxon>
        <taxon>Trypanosoma</taxon>
        <taxon>Herpetosoma</taxon>
    </lineage>
</organism>